<evidence type="ECO:0000313" key="2">
    <source>
        <dbReference type="EMBL" id="KAJ1349765.1"/>
    </source>
</evidence>
<organism evidence="2 3">
    <name type="scientific">Parelaphostrongylus tenuis</name>
    <name type="common">Meningeal worm</name>
    <dbReference type="NCBI Taxonomy" id="148309"/>
    <lineage>
        <taxon>Eukaryota</taxon>
        <taxon>Metazoa</taxon>
        <taxon>Ecdysozoa</taxon>
        <taxon>Nematoda</taxon>
        <taxon>Chromadorea</taxon>
        <taxon>Rhabditida</taxon>
        <taxon>Rhabditina</taxon>
        <taxon>Rhabditomorpha</taxon>
        <taxon>Strongyloidea</taxon>
        <taxon>Metastrongylidae</taxon>
        <taxon>Parelaphostrongylus</taxon>
    </lineage>
</organism>
<gene>
    <name evidence="2" type="ORF">KIN20_005414</name>
</gene>
<dbReference type="AlphaFoldDB" id="A0AAD5QIJ8"/>
<name>A0AAD5QIJ8_PARTN</name>
<accession>A0AAD5QIJ8</accession>
<feature type="compositionally biased region" description="Basic and acidic residues" evidence="1">
    <location>
        <begin position="1"/>
        <end position="25"/>
    </location>
</feature>
<dbReference type="EMBL" id="JAHQIW010000742">
    <property type="protein sequence ID" value="KAJ1349765.1"/>
    <property type="molecule type" value="Genomic_DNA"/>
</dbReference>
<comment type="caution">
    <text evidence="2">The sequence shown here is derived from an EMBL/GenBank/DDBJ whole genome shotgun (WGS) entry which is preliminary data.</text>
</comment>
<feature type="region of interest" description="Disordered" evidence="1">
    <location>
        <begin position="1"/>
        <end position="26"/>
    </location>
</feature>
<dbReference type="Proteomes" id="UP001196413">
    <property type="component" value="Unassembled WGS sequence"/>
</dbReference>
<proteinExistence type="predicted"/>
<reference evidence="2" key="1">
    <citation type="submission" date="2021-06" db="EMBL/GenBank/DDBJ databases">
        <title>Parelaphostrongylus tenuis whole genome reference sequence.</title>
        <authorList>
            <person name="Garwood T.J."/>
            <person name="Larsen P.A."/>
            <person name="Fountain-Jones N.M."/>
            <person name="Garbe J.R."/>
            <person name="Macchietto M.G."/>
            <person name="Kania S.A."/>
            <person name="Gerhold R.W."/>
            <person name="Richards J.E."/>
            <person name="Wolf T.M."/>
        </authorList>
    </citation>
    <scope>NUCLEOTIDE SEQUENCE</scope>
    <source>
        <strain evidence="2">MNPRO001-30</strain>
        <tissue evidence="2">Meninges</tissue>
    </source>
</reference>
<keyword evidence="3" id="KW-1185">Reference proteome</keyword>
<evidence type="ECO:0000256" key="1">
    <source>
        <dbReference type="SAM" id="MobiDB-lite"/>
    </source>
</evidence>
<evidence type="ECO:0000313" key="3">
    <source>
        <dbReference type="Proteomes" id="UP001196413"/>
    </source>
</evidence>
<protein>
    <submittedName>
        <fullName evidence="2">Uncharacterized protein</fullName>
    </submittedName>
</protein>
<sequence>MSYAKGKEVAEYGKGRHDRSGRQHDSTLTAALQKWAARPLVGCRSDAPGYGIVHDRFQLLKEVATVPWNGCYNESIWEQ</sequence>